<evidence type="ECO:0000313" key="2">
    <source>
        <dbReference type="EMBL" id="CQH58416.1"/>
    </source>
</evidence>
<dbReference type="Pfam" id="PF10069">
    <property type="entry name" value="DICT"/>
    <property type="match status" value="1"/>
</dbReference>
<sequence length="246" mass="27802">MADDAPSLPDIIDRVDERALTLTLYNVDVPRSVLRDIQSYFDVQSVDLRRAATDDGIPRNFVVLHDGQEFLASSSLQSLYRVVRPDSPLIDVSAPDEIEYPELFRHIDQSVFTDYGRDRMVVASREIESSAHQLGGVLHAGFQRLSNLRPQYRLYERLAAAGVETHIYGRPNWDVPTDAHAIHASEDDEITDTWFVVLDADADDDKRALLAEEHERGQFYGFWTYDAEIVDAILARLRAFPATGPA</sequence>
<evidence type="ECO:0000259" key="1">
    <source>
        <dbReference type="Pfam" id="PF10069"/>
    </source>
</evidence>
<evidence type="ECO:0000313" key="3">
    <source>
        <dbReference type="Proteomes" id="UP000066737"/>
    </source>
</evidence>
<dbReference type="OrthoDB" id="302327at2157"/>
<dbReference type="STRING" id="1407499.HHUB_2746"/>
<dbReference type="KEGG" id="hhb:Hhub_2746"/>
<accession>A0A0U5H473</accession>
<proteinExistence type="predicted"/>
<protein>
    <submittedName>
        <fullName evidence="2">DICT domain protein</fullName>
    </submittedName>
</protein>
<feature type="domain" description="DICT" evidence="1">
    <location>
        <begin position="115"/>
        <end position="213"/>
    </location>
</feature>
<dbReference type="PIRSF" id="PIRSF030471">
    <property type="entry name" value="STR_Vng0742h_prd"/>
    <property type="match status" value="1"/>
</dbReference>
<name>A0A0U5H473_9EURY</name>
<dbReference type="InterPro" id="IPR016954">
    <property type="entry name" value="Uncharacterised_Vng0742h"/>
</dbReference>
<dbReference type="RefSeq" id="WP_059057166.1">
    <property type="nucleotide sequence ID" value="NZ_CEML01000001.1"/>
</dbReference>
<dbReference type="AlphaFoldDB" id="A0A0U5H473"/>
<dbReference type="GeneID" id="91110198"/>
<dbReference type="Proteomes" id="UP000066737">
    <property type="component" value="Chromosome I"/>
</dbReference>
<reference evidence="3" key="1">
    <citation type="journal article" date="2016" name="Environ. Microbiol.">
        <title>The complete genome of a viable archaeum isolated from 123-million-year-old rock salt.</title>
        <authorList>
            <person name="Jaakkola S.T."/>
            <person name="Pfeiffer F."/>
            <person name="Ravantti J.J."/>
            <person name="Guo Q."/>
            <person name="Liu Y."/>
            <person name="Chen X."/>
            <person name="Ma H."/>
            <person name="Yang C."/>
            <person name="Oksanen H.M."/>
            <person name="Bamford D.H."/>
        </authorList>
    </citation>
    <scope>NUCLEOTIDE SEQUENCE</scope>
    <source>
        <strain evidence="3">JI20-1</strain>
    </source>
</reference>
<gene>
    <name evidence="2" type="ORF">HHUB_2746</name>
</gene>
<dbReference type="InterPro" id="IPR019278">
    <property type="entry name" value="DICT_dom"/>
</dbReference>
<dbReference type="EMBL" id="LN831302">
    <property type="protein sequence ID" value="CQH58416.1"/>
    <property type="molecule type" value="Genomic_DNA"/>
</dbReference>
<keyword evidence="3" id="KW-1185">Reference proteome</keyword>
<organism evidence="2 3">
    <name type="scientific">Halobacterium hubeiense</name>
    <dbReference type="NCBI Taxonomy" id="1407499"/>
    <lineage>
        <taxon>Archaea</taxon>
        <taxon>Methanobacteriati</taxon>
        <taxon>Methanobacteriota</taxon>
        <taxon>Stenosarchaea group</taxon>
        <taxon>Halobacteria</taxon>
        <taxon>Halobacteriales</taxon>
        <taxon>Halobacteriaceae</taxon>
        <taxon>Halobacterium</taxon>
    </lineage>
</organism>